<accession>A0A0K9P0Q0</accession>
<dbReference type="PANTHER" id="PTHR19854:SF1">
    <property type="entry name" value="GUANINE NUCLEOTIDE-BINDING PROTEIN SUBUNIT BETA-LIKE PROTEIN 1"/>
    <property type="match status" value="1"/>
</dbReference>
<dbReference type="InterPro" id="IPR015943">
    <property type="entry name" value="WD40/YVTN_repeat-like_dom_sf"/>
</dbReference>
<dbReference type="PRINTS" id="PR00320">
    <property type="entry name" value="GPROTEINBRPT"/>
</dbReference>
<dbReference type="InterPro" id="IPR019775">
    <property type="entry name" value="WD40_repeat_CS"/>
</dbReference>
<keyword evidence="1 3" id="KW-0853">WD repeat</keyword>
<proteinExistence type="predicted"/>
<organism evidence="4 5">
    <name type="scientific">Zostera marina</name>
    <name type="common">Eelgrass</name>
    <dbReference type="NCBI Taxonomy" id="29655"/>
    <lineage>
        <taxon>Eukaryota</taxon>
        <taxon>Viridiplantae</taxon>
        <taxon>Streptophyta</taxon>
        <taxon>Embryophyta</taxon>
        <taxon>Tracheophyta</taxon>
        <taxon>Spermatophyta</taxon>
        <taxon>Magnoliopsida</taxon>
        <taxon>Liliopsida</taxon>
        <taxon>Zosteraceae</taxon>
        <taxon>Zostera</taxon>
    </lineage>
</organism>
<gene>
    <name evidence="4" type="ORF">ZOSMA_4G01010</name>
</gene>
<sequence length="373" mass="40839">MMVKKEMSGRRAPSPPDPIAVLRGHRSSIMDVCFHHSRSLLFTGDSDGELRLWNSIEHRTISSTRAHGGASGVYTVATNPSIGDKLVSQGRDGTCKYWDILEDGSLSRNPLLTLKTSGYHFCKLSLVKTPTYFVEPGHASDGSACERLKLMALAGEDASQVEIWDLDSAKRVACLPNFHENSVHPVKSRGMCMSVQAFSHSQSQGSLNILAGYEDGSMIWWDMRNPGVPLSSVKFHDDAVLSMCLDSSCYGGISGAADNKTILFTLDSQLGTCSMKKEIILERPGVAGTSLRLDNKICATAGWDQRIRIYNYRKGSALAILKYHNATCNSVAFSTNCKLLASCSEDTTVALWEIYPHTSKDSKGKLPKEEPVH</sequence>
<dbReference type="SUPFAM" id="SSF50978">
    <property type="entry name" value="WD40 repeat-like"/>
    <property type="match status" value="1"/>
</dbReference>
<dbReference type="AlphaFoldDB" id="A0A0K9P0Q0"/>
<comment type="caution">
    <text evidence="4">The sequence shown here is derived from an EMBL/GenBank/DDBJ whole genome shotgun (WGS) entry which is preliminary data.</text>
</comment>
<dbReference type="Gene3D" id="2.130.10.10">
    <property type="entry name" value="YVTN repeat-like/Quinoprotein amine dehydrogenase"/>
    <property type="match status" value="3"/>
</dbReference>
<dbReference type="Pfam" id="PF00400">
    <property type="entry name" value="WD40"/>
    <property type="match status" value="3"/>
</dbReference>
<keyword evidence="2" id="KW-0677">Repeat</keyword>
<dbReference type="SMART" id="SM00320">
    <property type="entry name" value="WD40"/>
    <property type="match status" value="6"/>
</dbReference>
<dbReference type="PANTHER" id="PTHR19854">
    <property type="entry name" value="TRANSDUCIN BETA-LIKE 3"/>
    <property type="match status" value="1"/>
</dbReference>
<reference evidence="5" key="1">
    <citation type="journal article" date="2016" name="Nature">
        <title>The genome of the seagrass Zostera marina reveals angiosperm adaptation to the sea.</title>
        <authorList>
            <person name="Olsen J.L."/>
            <person name="Rouze P."/>
            <person name="Verhelst B."/>
            <person name="Lin Y.-C."/>
            <person name="Bayer T."/>
            <person name="Collen J."/>
            <person name="Dattolo E."/>
            <person name="De Paoli E."/>
            <person name="Dittami S."/>
            <person name="Maumus F."/>
            <person name="Michel G."/>
            <person name="Kersting A."/>
            <person name="Lauritano C."/>
            <person name="Lohaus R."/>
            <person name="Toepel M."/>
            <person name="Tonon T."/>
            <person name="Vanneste K."/>
            <person name="Amirebrahimi M."/>
            <person name="Brakel J."/>
            <person name="Bostroem C."/>
            <person name="Chovatia M."/>
            <person name="Grimwood J."/>
            <person name="Jenkins J.W."/>
            <person name="Jueterbock A."/>
            <person name="Mraz A."/>
            <person name="Stam W.T."/>
            <person name="Tice H."/>
            <person name="Bornberg-Bauer E."/>
            <person name="Green P.J."/>
            <person name="Pearson G.A."/>
            <person name="Procaccini G."/>
            <person name="Duarte C.M."/>
            <person name="Schmutz J."/>
            <person name="Reusch T.B.H."/>
            <person name="Van de Peer Y."/>
        </authorList>
    </citation>
    <scope>NUCLEOTIDE SEQUENCE [LARGE SCALE GENOMIC DNA]</scope>
    <source>
        <strain evidence="5">cv. Finnish</strain>
    </source>
</reference>
<dbReference type="Proteomes" id="UP000036987">
    <property type="component" value="Unassembled WGS sequence"/>
</dbReference>
<feature type="repeat" description="WD" evidence="3">
    <location>
        <begin position="22"/>
        <end position="63"/>
    </location>
</feature>
<feature type="repeat" description="WD" evidence="3">
    <location>
        <begin position="66"/>
        <end position="100"/>
    </location>
</feature>
<dbReference type="PROSITE" id="PS50294">
    <property type="entry name" value="WD_REPEATS_REGION"/>
    <property type="match status" value="2"/>
</dbReference>
<keyword evidence="5" id="KW-1185">Reference proteome</keyword>
<dbReference type="PROSITE" id="PS50082">
    <property type="entry name" value="WD_REPEATS_2"/>
    <property type="match status" value="3"/>
</dbReference>
<dbReference type="STRING" id="29655.A0A0K9P0Q0"/>
<evidence type="ECO:0000256" key="2">
    <source>
        <dbReference type="ARBA" id="ARBA00022737"/>
    </source>
</evidence>
<evidence type="ECO:0000313" key="4">
    <source>
        <dbReference type="EMBL" id="KMZ61812.1"/>
    </source>
</evidence>
<dbReference type="InterPro" id="IPR001680">
    <property type="entry name" value="WD40_rpt"/>
</dbReference>
<dbReference type="OMA" id="YQRQSMQ"/>
<dbReference type="InterPro" id="IPR020472">
    <property type="entry name" value="WD40_PAC1"/>
</dbReference>
<dbReference type="InterPro" id="IPR036322">
    <property type="entry name" value="WD40_repeat_dom_sf"/>
</dbReference>
<evidence type="ECO:0000313" key="5">
    <source>
        <dbReference type="Proteomes" id="UP000036987"/>
    </source>
</evidence>
<protein>
    <submittedName>
        <fullName evidence="4">Uncharacterized protein</fullName>
    </submittedName>
</protein>
<dbReference type="PROSITE" id="PS00678">
    <property type="entry name" value="WD_REPEATS_1"/>
    <property type="match status" value="1"/>
</dbReference>
<feature type="repeat" description="WD" evidence="3">
    <location>
        <begin position="321"/>
        <end position="354"/>
    </location>
</feature>
<evidence type="ECO:0000256" key="1">
    <source>
        <dbReference type="ARBA" id="ARBA00022574"/>
    </source>
</evidence>
<dbReference type="EMBL" id="LFYR01001430">
    <property type="protein sequence ID" value="KMZ61812.1"/>
    <property type="molecule type" value="Genomic_DNA"/>
</dbReference>
<dbReference type="OrthoDB" id="7668193at2759"/>
<name>A0A0K9P0Q0_ZOSMR</name>
<evidence type="ECO:0000256" key="3">
    <source>
        <dbReference type="PROSITE-ProRule" id="PRU00221"/>
    </source>
</evidence>